<sequence length="68" mass="7736">MIGLKIAKMCNGLPLAAIVYGNALRFKSSQEEWNAVLSSKLWELNQHMLSSLKRSYDQFSPSLKKCFN</sequence>
<proteinExistence type="predicted"/>
<dbReference type="Gene3D" id="1.10.8.430">
    <property type="entry name" value="Helical domain of apoptotic protease-activating factors"/>
    <property type="match status" value="1"/>
</dbReference>
<keyword evidence="4" id="KW-1185">Reference proteome</keyword>
<dbReference type="InterPro" id="IPR044974">
    <property type="entry name" value="Disease_R_plants"/>
</dbReference>
<name>A0A328DJR8_9ASTE</name>
<reference evidence="3 4" key="1">
    <citation type="submission" date="2018-06" db="EMBL/GenBank/DDBJ databases">
        <title>The Genome of Cuscuta australis (Dodder) Provides Insight into the Evolution of Plant Parasitism.</title>
        <authorList>
            <person name="Liu H."/>
        </authorList>
    </citation>
    <scope>NUCLEOTIDE SEQUENCE [LARGE SCALE GENOMIC DNA]</scope>
    <source>
        <strain evidence="4">cv. Yunnan</strain>
        <tissue evidence="3">Vines</tissue>
    </source>
</reference>
<accession>A0A328DJR8</accession>
<evidence type="ECO:0000256" key="1">
    <source>
        <dbReference type="ARBA" id="ARBA00004474"/>
    </source>
</evidence>
<dbReference type="EMBL" id="NQVE01000146">
    <property type="protein sequence ID" value="RAL44303.1"/>
    <property type="molecule type" value="Genomic_DNA"/>
</dbReference>
<comment type="subcellular location">
    <subcellularLocation>
        <location evidence="1">Plastid</location>
    </subcellularLocation>
</comment>
<dbReference type="GO" id="GO:0098542">
    <property type="term" value="P:defense response to other organism"/>
    <property type="evidence" value="ECO:0007669"/>
    <property type="project" value="TreeGrafter"/>
</dbReference>
<gene>
    <name evidence="3" type="ORF">DM860_015663</name>
</gene>
<dbReference type="AlphaFoldDB" id="A0A328DJR8"/>
<dbReference type="InterPro" id="IPR042197">
    <property type="entry name" value="Apaf_helical"/>
</dbReference>
<dbReference type="PANTHER" id="PTHR23155">
    <property type="entry name" value="DISEASE RESISTANCE PROTEIN RP"/>
    <property type="match status" value="1"/>
</dbReference>
<keyword evidence="2" id="KW-0433">Leucine-rich repeat</keyword>
<dbReference type="GO" id="GO:0043531">
    <property type="term" value="F:ADP binding"/>
    <property type="evidence" value="ECO:0007669"/>
    <property type="project" value="InterPro"/>
</dbReference>
<organism evidence="3 4">
    <name type="scientific">Cuscuta australis</name>
    <dbReference type="NCBI Taxonomy" id="267555"/>
    <lineage>
        <taxon>Eukaryota</taxon>
        <taxon>Viridiplantae</taxon>
        <taxon>Streptophyta</taxon>
        <taxon>Embryophyta</taxon>
        <taxon>Tracheophyta</taxon>
        <taxon>Spermatophyta</taxon>
        <taxon>Magnoliopsida</taxon>
        <taxon>eudicotyledons</taxon>
        <taxon>Gunneridae</taxon>
        <taxon>Pentapetalae</taxon>
        <taxon>asterids</taxon>
        <taxon>lamiids</taxon>
        <taxon>Solanales</taxon>
        <taxon>Convolvulaceae</taxon>
        <taxon>Cuscuteae</taxon>
        <taxon>Cuscuta</taxon>
        <taxon>Cuscuta subgen. Grammica</taxon>
        <taxon>Cuscuta sect. Cleistogrammica</taxon>
    </lineage>
</organism>
<evidence type="ECO:0000313" key="4">
    <source>
        <dbReference type="Proteomes" id="UP000249390"/>
    </source>
</evidence>
<dbReference type="InterPro" id="IPR027417">
    <property type="entry name" value="P-loop_NTPase"/>
</dbReference>
<evidence type="ECO:0000313" key="3">
    <source>
        <dbReference type="EMBL" id="RAL44303.1"/>
    </source>
</evidence>
<dbReference type="SUPFAM" id="SSF52540">
    <property type="entry name" value="P-loop containing nucleoside triphosphate hydrolases"/>
    <property type="match status" value="1"/>
</dbReference>
<dbReference type="PANTHER" id="PTHR23155:SF1205">
    <property type="entry name" value="DISEASE RESISTANCE PROTEIN RPM1"/>
    <property type="match status" value="1"/>
</dbReference>
<dbReference type="GO" id="GO:0009536">
    <property type="term" value="C:plastid"/>
    <property type="evidence" value="ECO:0007669"/>
    <property type="project" value="UniProtKB-SubCell"/>
</dbReference>
<comment type="caution">
    <text evidence="3">The sequence shown here is derived from an EMBL/GenBank/DDBJ whole genome shotgun (WGS) entry which is preliminary data.</text>
</comment>
<protein>
    <submittedName>
        <fullName evidence="3">Uncharacterized protein</fullName>
    </submittedName>
</protein>
<evidence type="ECO:0000256" key="2">
    <source>
        <dbReference type="ARBA" id="ARBA00022614"/>
    </source>
</evidence>
<dbReference type="Proteomes" id="UP000249390">
    <property type="component" value="Unassembled WGS sequence"/>
</dbReference>